<dbReference type="InterPro" id="IPR000623">
    <property type="entry name" value="Shikimate_kinase/TSH1"/>
</dbReference>
<dbReference type="PANTHER" id="PTHR21087:SF16">
    <property type="entry name" value="SHIKIMATE KINASE 1, CHLOROPLASTIC"/>
    <property type="match status" value="1"/>
</dbReference>
<dbReference type="GO" id="GO:0004765">
    <property type="term" value="F:shikimate kinase activity"/>
    <property type="evidence" value="ECO:0007669"/>
    <property type="project" value="TreeGrafter"/>
</dbReference>
<dbReference type="Proteomes" id="UP000292919">
    <property type="component" value="Unassembled WGS sequence"/>
</dbReference>
<comment type="caution">
    <text evidence="7">The sequence shown here is derived from an EMBL/GenBank/DDBJ whole genome shotgun (WGS) entry which is preliminary data.</text>
</comment>
<dbReference type="GO" id="GO:0005524">
    <property type="term" value="F:ATP binding"/>
    <property type="evidence" value="ECO:0007669"/>
    <property type="project" value="UniProtKB-KW"/>
</dbReference>
<keyword evidence="8" id="KW-1185">Reference proteome</keyword>
<evidence type="ECO:0000313" key="7">
    <source>
        <dbReference type="EMBL" id="TBH80636.1"/>
    </source>
</evidence>
<dbReference type="GO" id="GO:0005829">
    <property type="term" value="C:cytosol"/>
    <property type="evidence" value="ECO:0007669"/>
    <property type="project" value="TreeGrafter"/>
</dbReference>
<dbReference type="NCBIfam" id="NF040667">
    <property type="entry name" value="hom_kin_desulfo"/>
    <property type="match status" value="1"/>
</dbReference>
<dbReference type="PRINTS" id="PR01100">
    <property type="entry name" value="SHIKIMTKNASE"/>
</dbReference>
<dbReference type="AlphaFoldDB" id="A0A6H3FCV6"/>
<dbReference type="EMBL" id="SIXC01000005">
    <property type="protein sequence ID" value="TBH80636.1"/>
    <property type="molecule type" value="Genomic_DNA"/>
</dbReference>
<evidence type="ECO:0000256" key="1">
    <source>
        <dbReference type="ARBA" id="ARBA00022605"/>
    </source>
</evidence>
<evidence type="ECO:0000256" key="3">
    <source>
        <dbReference type="ARBA" id="ARBA00022741"/>
    </source>
</evidence>
<dbReference type="Pfam" id="PF01202">
    <property type="entry name" value="SKI"/>
    <property type="match status" value="1"/>
</dbReference>
<keyword evidence="6" id="KW-0057">Aromatic amino acid biosynthesis</keyword>
<dbReference type="GO" id="GO:0009073">
    <property type="term" value="P:aromatic amino acid family biosynthetic process"/>
    <property type="evidence" value="ECO:0007669"/>
    <property type="project" value="UniProtKB-KW"/>
</dbReference>
<evidence type="ECO:0000256" key="5">
    <source>
        <dbReference type="ARBA" id="ARBA00022840"/>
    </source>
</evidence>
<dbReference type="InterPro" id="IPR031322">
    <property type="entry name" value="Shikimate/glucono_kinase"/>
</dbReference>
<evidence type="ECO:0000256" key="4">
    <source>
        <dbReference type="ARBA" id="ARBA00022777"/>
    </source>
</evidence>
<keyword evidence="5" id="KW-0067">ATP-binding</keyword>
<dbReference type="CDD" id="cd00464">
    <property type="entry name" value="SK"/>
    <property type="match status" value="1"/>
</dbReference>
<evidence type="ECO:0000256" key="6">
    <source>
        <dbReference type="ARBA" id="ARBA00023141"/>
    </source>
</evidence>
<protein>
    <submittedName>
        <fullName evidence="7">Shikimate kinase</fullName>
    </submittedName>
</protein>
<reference evidence="7 8" key="1">
    <citation type="submission" date="2018-12" db="EMBL/GenBank/DDBJ databases">
        <title>First genome draft of Desulfovibrio legallis sp. nov.</title>
        <authorList>
            <person name="Ben Dhia O."/>
            <person name="Najjari A."/>
            <person name="Ferjani R."/>
            <person name="Fhoula I."/>
            <person name="Fardeau M.-L."/>
            <person name="Boudabbous A."/>
            <person name="Ouzari H.I."/>
        </authorList>
    </citation>
    <scope>NUCLEOTIDE SEQUENCE [LARGE SCALE GENOMIC DNA]</scope>
    <source>
        <strain evidence="7 8">H1T</strain>
    </source>
</reference>
<organism evidence="7 8">
    <name type="scientific">Desulfovibrio legallii</name>
    <dbReference type="NCBI Taxonomy" id="571438"/>
    <lineage>
        <taxon>Bacteria</taxon>
        <taxon>Pseudomonadati</taxon>
        <taxon>Thermodesulfobacteriota</taxon>
        <taxon>Desulfovibrionia</taxon>
        <taxon>Desulfovibrionales</taxon>
        <taxon>Desulfovibrionaceae</taxon>
        <taxon>Desulfovibrio</taxon>
    </lineage>
</organism>
<keyword evidence="1" id="KW-0028">Amino-acid biosynthesis</keyword>
<keyword evidence="2" id="KW-0808">Transferase</keyword>
<dbReference type="PANTHER" id="PTHR21087">
    <property type="entry name" value="SHIKIMATE KINASE"/>
    <property type="match status" value="1"/>
</dbReference>
<dbReference type="GO" id="GO:0008652">
    <property type="term" value="P:amino acid biosynthetic process"/>
    <property type="evidence" value="ECO:0007669"/>
    <property type="project" value="UniProtKB-KW"/>
</dbReference>
<accession>A0A6H3FCV6</accession>
<dbReference type="InterPro" id="IPR027417">
    <property type="entry name" value="P-loop_NTPase"/>
</dbReference>
<dbReference type="Gene3D" id="3.40.50.300">
    <property type="entry name" value="P-loop containing nucleotide triphosphate hydrolases"/>
    <property type="match status" value="1"/>
</dbReference>
<keyword evidence="4 7" id="KW-0418">Kinase</keyword>
<gene>
    <name evidence="7" type="ORF">EB812_05590</name>
</gene>
<keyword evidence="3" id="KW-0547">Nucleotide-binding</keyword>
<dbReference type="SUPFAM" id="SSF52540">
    <property type="entry name" value="P-loop containing nucleoside triphosphate hydrolases"/>
    <property type="match status" value="1"/>
</dbReference>
<sequence length="163" mass="17709">MAGAGKTTVGSALAQELDWAFVDSDHLIEAVYGARLQDITDALGKRAFLDAEATVVCAIRAQRTVIATGGSVVYRPAAMAHLASLGPLVFLDVPFQLIEERVARNPERGIAMNPGESLRDIFDERQALYSRYARVHCPALESPQACARWIRANLPPHSLDPRG</sequence>
<evidence type="ECO:0000313" key="8">
    <source>
        <dbReference type="Proteomes" id="UP000292919"/>
    </source>
</evidence>
<name>A0A6H3FCV6_9BACT</name>
<evidence type="ECO:0000256" key="2">
    <source>
        <dbReference type="ARBA" id="ARBA00022679"/>
    </source>
</evidence>
<proteinExistence type="predicted"/>